<dbReference type="AlphaFoldDB" id="A0A7C5AK50"/>
<feature type="site" description="Transition state stabilizer" evidence="9">
    <location>
        <position position="218"/>
    </location>
</feature>
<dbReference type="FunFam" id="3.40.50.2000:FF:000032">
    <property type="entry name" value="3-deoxy-D-manno-octulosonic acid transferase"/>
    <property type="match status" value="1"/>
</dbReference>
<dbReference type="Pfam" id="PF04413">
    <property type="entry name" value="Glycos_transf_N"/>
    <property type="match status" value="1"/>
</dbReference>
<dbReference type="GO" id="GO:0009244">
    <property type="term" value="P:lipopolysaccharide core region biosynthetic process"/>
    <property type="evidence" value="ECO:0007669"/>
    <property type="project" value="UniProtKB-UniRule"/>
</dbReference>
<dbReference type="PANTHER" id="PTHR42755">
    <property type="entry name" value="3-DEOXY-MANNO-OCTULOSONATE CYTIDYLYLTRANSFERASE"/>
    <property type="match status" value="1"/>
</dbReference>
<gene>
    <name evidence="12" type="ORF">ENW48_00550</name>
</gene>
<evidence type="ECO:0000313" key="12">
    <source>
        <dbReference type="EMBL" id="HGZ10690.1"/>
    </source>
</evidence>
<dbReference type="Gene3D" id="3.40.50.11720">
    <property type="entry name" value="3-Deoxy-D-manno-octulosonic-acid transferase, N-terminal domain"/>
    <property type="match status" value="1"/>
</dbReference>
<dbReference type="GO" id="GO:0009245">
    <property type="term" value="P:lipid A biosynthetic process"/>
    <property type="evidence" value="ECO:0007669"/>
    <property type="project" value="TreeGrafter"/>
</dbReference>
<comment type="caution">
    <text evidence="12">The sequence shown here is derived from an EMBL/GenBank/DDBJ whole genome shotgun (WGS) entry which is preliminary data.</text>
</comment>
<evidence type="ECO:0000256" key="2">
    <source>
        <dbReference type="ARBA" id="ARBA00006380"/>
    </source>
</evidence>
<comment type="function">
    <text evidence="10">Involved in lipopolysaccharide (LPS) biosynthesis. Catalyzes the transfer of 3-deoxy-D-manno-octulosonate (Kdo) residue(s) from CMP-Kdo to lipid IV(A), the tetraacyldisaccharide-1,4'-bisphosphate precursor of lipid A.</text>
</comment>
<feature type="site" description="Transition state stabilizer" evidence="9">
    <location>
        <position position="140"/>
    </location>
</feature>
<evidence type="ECO:0000259" key="11">
    <source>
        <dbReference type="Pfam" id="PF04413"/>
    </source>
</evidence>
<dbReference type="SUPFAM" id="SSF53756">
    <property type="entry name" value="UDP-Glycosyltransferase/glycogen phosphorylase"/>
    <property type="match status" value="1"/>
</dbReference>
<keyword evidence="10" id="KW-0448">Lipopolysaccharide biosynthesis</keyword>
<evidence type="ECO:0000256" key="6">
    <source>
        <dbReference type="ARBA" id="ARBA00031445"/>
    </source>
</evidence>
<dbReference type="UniPathway" id="UPA00958"/>
<evidence type="ECO:0000256" key="3">
    <source>
        <dbReference type="ARBA" id="ARBA00012621"/>
    </source>
</evidence>
<reference evidence="12" key="1">
    <citation type="journal article" date="2020" name="mSystems">
        <title>Genome- and Community-Level Interaction Insights into Carbon Utilization and Element Cycling Functions of Hydrothermarchaeota in Hydrothermal Sediment.</title>
        <authorList>
            <person name="Zhou Z."/>
            <person name="Liu Y."/>
            <person name="Xu W."/>
            <person name="Pan J."/>
            <person name="Luo Z.H."/>
            <person name="Li M."/>
        </authorList>
    </citation>
    <scope>NUCLEOTIDE SEQUENCE [LARGE SCALE GENOMIC DNA]</scope>
    <source>
        <strain evidence="12">SpSt-853</strain>
    </source>
</reference>
<keyword evidence="10" id="KW-0472">Membrane</keyword>
<keyword evidence="10" id="KW-0812">Transmembrane</keyword>
<comment type="subcellular location">
    <subcellularLocation>
        <location evidence="10">Cell membrane</location>
    </subcellularLocation>
</comment>
<name>A0A7C5AK50_9BACT</name>
<dbReference type="InterPro" id="IPR039901">
    <property type="entry name" value="Kdotransferase"/>
</dbReference>
<dbReference type="GO" id="GO:0043842">
    <property type="term" value="F:Kdo transferase activity"/>
    <property type="evidence" value="ECO:0007669"/>
    <property type="project" value="UniProtKB-EC"/>
</dbReference>
<organism evidence="12">
    <name type="scientific">Desulfobacca acetoxidans</name>
    <dbReference type="NCBI Taxonomy" id="60893"/>
    <lineage>
        <taxon>Bacteria</taxon>
        <taxon>Pseudomonadati</taxon>
        <taxon>Thermodesulfobacteriota</taxon>
        <taxon>Desulfobaccia</taxon>
        <taxon>Desulfobaccales</taxon>
        <taxon>Desulfobaccaceae</taxon>
        <taxon>Desulfobacca</taxon>
    </lineage>
</organism>
<keyword evidence="10" id="KW-1003">Cell membrane</keyword>
<evidence type="ECO:0000256" key="5">
    <source>
        <dbReference type="ARBA" id="ARBA00022679"/>
    </source>
</evidence>
<accession>A0A7C5AK50</accession>
<evidence type="ECO:0000256" key="1">
    <source>
        <dbReference type="ARBA" id="ARBA00004713"/>
    </source>
</evidence>
<dbReference type="Gene3D" id="3.40.50.2000">
    <property type="entry name" value="Glycogen Phosphorylase B"/>
    <property type="match status" value="1"/>
</dbReference>
<keyword evidence="10" id="KW-1133">Transmembrane helix</keyword>
<evidence type="ECO:0000256" key="7">
    <source>
        <dbReference type="ARBA" id="ARBA00049183"/>
    </source>
</evidence>
<sequence length="460" mass="50974">MGEPGPQMNLFLYQFLASLAGALGWPWFYYHLRSRGRGESFAPRLGLRSPPPPPSGTPRVWLHGVSVGEVLAALPLVTELKSRLPQAGVIVSTGTETGQAVARRHYPPMGAQVCYFPLDVPWAVHRILYTLKPDLFVALESEVWPGFLSLARRRGVALALMNARLSDRSFRRYLRYKKYLFEFINLFDIIAPGSREDHRRLALLGIPEAKLRFTGNLKVDALLARRELLLSPPSPFDAPLTSSASLGPTLALETLGKILVREGQPVFLAASTHPGEEDKVLEAYNLLRASYPALLLILAPRHPERVPQVADLLREQGLAFHLWQNLKAGLEKLSQAVVLVDTVGELMAFYAVADVAFVGGSLVPRGGQNLLEAAVWGLAPIHGPHLENFRWAEEILQEAGVNLVVRDAPSLAHSVRHLLEHPQERRRLGEAAYQSLMEHRGAAARQAELLVWLAGQIKKR</sequence>
<evidence type="ECO:0000256" key="8">
    <source>
        <dbReference type="PIRSR" id="PIRSR639901-1"/>
    </source>
</evidence>
<feature type="domain" description="3-deoxy-D-manno-octulosonic-acid transferase N-terminal" evidence="11">
    <location>
        <begin position="41"/>
        <end position="220"/>
    </location>
</feature>
<proteinExistence type="inferred from homology"/>
<feature type="transmembrane region" description="Helical" evidence="10">
    <location>
        <begin position="12"/>
        <end position="30"/>
    </location>
</feature>
<feature type="active site" description="Proton acceptor" evidence="8">
    <location>
        <position position="69"/>
    </location>
</feature>
<dbReference type="InterPro" id="IPR038107">
    <property type="entry name" value="Glycos_transf_N_sf"/>
</dbReference>
<dbReference type="PANTHER" id="PTHR42755:SF1">
    <property type="entry name" value="3-DEOXY-D-MANNO-OCTULOSONIC ACID TRANSFERASE, MITOCHONDRIAL-RELATED"/>
    <property type="match status" value="1"/>
</dbReference>
<dbReference type="EMBL" id="DTKJ01000005">
    <property type="protein sequence ID" value="HGZ10690.1"/>
    <property type="molecule type" value="Genomic_DNA"/>
</dbReference>
<evidence type="ECO:0000256" key="10">
    <source>
        <dbReference type="RuleBase" id="RU365103"/>
    </source>
</evidence>
<comment type="catalytic activity">
    <reaction evidence="7 10">
        <text>lipid IVA (E. coli) + CMP-3-deoxy-beta-D-manno-octulosonate = alpha-Kdo-(2-&gt;6)-lipid IVA (E. coli) + CMP + H(+)</text>
        <dbReference type="Rhea" id="RHEA:28066"/>
        <dbReference type="ChEBI" id="CHEBI:15378"/>
        <dbReference type="ChEBI" id="CHEBI:58603"/>
        <dbReference type="ChEBI" id="CHEBI:60364"/>
        <dbReference type="ChEBI" id="CHEBI:60377"/>
        <dbReference type="ChEBI" id="CHEBI:85987"/>
        <dbReference type="EC" id="2.4.99.12"/>
    </reaction>
</comment>
<evidence type="ECO:0000256" key="4">
    <source>
        <dbReference type="ARBA" id="ARBA00019077"/>
    </source>
</evidence>
<evidence type="ECO:0000256" key="9">
    <source>
        <dbReference type="PIRSR" id="PIRSR639901-2"/>
    </source>
</evidence>
<dbReference type="GO" id="GO:0005886">
    <property type="term" value="C:plasma membrane"/>
    <property type="evidence" value="ECO:0007669"/>
    <property type="project" value="UniProtKB-SubCell"/>
</dbReference>
<comment type="pathway">
    <text evidence="1 10">Bacterial outer membrane biogenesis; LPS core biosynthesis.</text>
</comment>
<keyword evidence="5 10" id="KW-0808">Transferase</keyword>
<dbReference type="InterPro" id="IPR007507">
    <property type="entry name" value="Glycos_transf_N"/>
</dbReference>
<protein>
    <recommendedName>
        <fullName evidence="4 10">3-deoxy-D-manno-octulosonic acid transferase</fullName>
        <shortName evidence="10">Kdo transferase</shortName>
        <ecNumber evidence="3 10">2.4.99.12</ecNumber>
    </recommendedName>
    <alternativeName>
        <fullName evidence="6 10">Lipid IV(A) 3-deoxy-D-manno-octulosonic acid transferase</fullName>
    </alternativeName>
</protein>
<dbReference type="EC" id="2.4.99.12" evidence="3 10"/>
<comment type="similarity">
    <text evidence="2">Belongs to the glycosyltransferase group 1 family. Glycosyltransferase 30 subfamily.</text>
</comment>